<dbReference type="EMBL" id="CP046620">
    <property type="protein sequence ID" value="QHQ34084.1"/>
    <property type="molecule type" value="Genomic_DNA"/>
</dbReference>
<keyword evidence="1" id="KW-0175">Coiled coil</keyword>
<evidence type="ECO:0000256" key="2">
    <source>
        <dbReference type="SAM" id="Phobius"/>
    </source>
</evidence>
<evidence type="ECO:0000313" key="3">
    <source>
        <dbReference type="EMBL" id="QHQ34084.1"/>
    </source>
</evidence>
<evidence type="ECO:0008006" key="5">
    <source>
        <dbReference type="Google" id="ProtNLM"/>
    </source>
</evidence>
<keyword evidence="4" id="KW-1185">Reference proteome</keyword>
<reference evidence="3 4" key="1">
    <citation type="submission" date="2019-12" db="EMBL/GenBank/DDBJ databases">
        <title>Complete genome sequence of Algicella marina strain 9Alg 56(T) isolated from the red alga Tichocarpus crinitus.</title>
        <authorList>
            <person name="Kim S.-G."/>
            <person name="Nedashkovskaya O.I."/>
        </authorList>
    </citation>
    <scope>NUCLEOTIDE SEQUENCE [LARGE SCALE GENOMIC DNA]</scope>
    <source>
        <strain evidence="3 4">9Alg 56</strain>
    </source>
</reference>
<dbReference type="InterPro" id="IPR050445">
    <property type="entry name" value="Bact_polysacc_biosynth/exp"/>
</dbReference>
<dbReference type="RefSeq" id="WP_161860655.1">
    <property type="nucleotide sequence ID" value="NZ_CP046620.1"/>
</dbReference>
<feature type="transmembrane region" description="Helical" evidence="2">
    <location>
        <begin position="465"/>
        <end position="485"/>
    </location>
</feature>
<proteinExistence type="predicted"/>
<name>A0A6P1STS3_9RHOB</name>
<dbReference type="PANTHER" id="PTHR32309">
    <property type="entry name" value="TYROSINE-PROTEIN KINASE"/>
    <property type="match status" value="1"/>
</dbReference>
<evidence type="ECO:0000256" key="1">
    <source>
        <dbReference type="SAM" id="Coils"/>
    </source>
</evidence>
<protein>
    <recommendedName>
        <fullName evidence="5">Lipopolysaccharide biosynthesis protein</fullName>
    </recommendedName>
</protein>
<feature type="coiled-coil region" evidence="1">
    <location>
        <begin position="310"/>
        <end position="368"/>
    </location>
</feature>
<feature type="coiled-coil region" evidence="1">
    <location>
        <begin position="176"/>
        <end position="203"/>
    </location>
</feature>
<dbReference type="GO" id="GO:0005886">
    <property type="term" value="C:plasma membrane"/>
    <property type="evidence" value="ECO:0007669"/>
    <property type="project" value="TreeGrafter"/>
</dbReference>
<keyword evidence="2" id="KW-0812">Transmembrane</keyword>
<gene>
    <name evidence="3" type="ORF">GO499_02240</name>
</gene>
<dbReference type="AlphaFoldDB" id="A0A6P1STS3"/>
<dbReference type="GO" id="GO:0004713">
    <property type="term" value="F:protein tyrosine kinase activity"/>
    <property type="evidence" value="ECO:0007669"/>
    <property type="project" value="TreeGrafter"/>
</dbReference>
<accession>A0A6P1STS3</accession>
<keyword evidence="2" id="KW-1133">Transmembrane helix</keyword>
<feature type="transmembrane region" description="Helical" evidence="2">
    <location>
        <begin position="20"/>
        <end position="38"/>
    </location>
</feature>
<organism evidence="3 4">
    <name type="scientific">Algicella marina</name>
    <dbReference type="NCBI Taxonomy" id="2683284"/>
    <lineage>
        <taxon>Bacteria</taxon>
        <taxon>Pseudomonadati</taxon>
        <taxon>Pseudomonadota</taxon>
        <taxon>Alphaproteobacteria</taxon>
        <taxon>Rhodobacterales</taxon>
        <taxon>Paracoccaceae</taxon>
        <taxon>Algicella</taxon>
    </lineage>
</organism>
<evidence type="ECO:0000313" key="4">
    <source>
        <dbReference type="Proteomes" id="UP000464495"/>
    </source>
</evidence>
<sequence length="520" mass="58191">MTEQLQIVAEMARMLRRRILLFLVICVIGLSASIYYAVSQNKLYMATASIQIQRPQVSDDLARSTADSSVAERVQQIEQRLMARSNMIEVIEDLGLFADTPDLPVNLQVETLREATQINTVAAPSAGYGPNSTPSALFISVTLDDAQLAADTTNRFVESVLAQNEQKRTELARQTFEFFQEEENRIAEAIVELEREIANFKNKNLDALPEGLSDRRQEIGRLQSTELDIDTRILALEQERDLLKTGQAPVVDNATRSPEYEELRQLEVELAERSRVLAPNHPTILQLQRQIASVETGSTQLRETAIDAQVQMKDRQIASLEKQKEALTKRREELESSVSEMPRVTMELNALDRRLEQLQSQYNVVSVRRVEAETGQRLEETRQSEQFVVLETALVPEVSISASRKKLALMGLAATFVVAFGIVWLLELINPVIRCTSQMQRRLDLSPVVAIPYVPTFWELQRRRIAWTVAIVALIIGAPFAINAIDKNVMPIEEIAAKAGLEGLLKGSSDPVSASTEANG</sequence>
<keyword evidence="2" id="KW-0472">Membrane</keyword>
<dbReference type="Proteomes" id="UP000464495">
    <property type="component" value="Chromosome"/>
</dbReference>
<feature type="transmembrane region" description="Helical" evidence="2">
    <location>
        <begin position="407"/>
        <end position="433"/>
    </location>
</feature>
<dbReference type="PANTHER" id="PTHR32309:SF13">
    <property type="entry name" value="FERRIC ENTEROBACTIN TRANSPORT PROTEIN FEPE"/>
    <property type="match status" value="1"/>
</dbReference>
<dbReference type="KEGG" id="amaq:GO499_02240"/>